<reference evidence="1" key="1">
    <citation type="submission" date="2018-11" db="EMBL/GenBank/DDBJ databases">
        <authorList>
            <consortium name="Pathogen Informatics"/>
        </authorList>
    </citation>
    <scope>NUCLEOTIDE SEQUENCE</scope>
</reference>
<organism evidence="1 2">
    <name type="scientific">Protopolystoma xenopodis</name>
    <dbReference type="NCBI Taxonomy" id="117903"/>
    <lineage>
        <taxon>Eukaryota</taxon>
        <taxon>Metazoa</taxon>
        <taxon>Spiralia</taxon>
        <taxon>Lophotrochozoa</taxon>
        <taxon>Platyhelminthes</taxon>
        <taxon>Monogenea</taxon>
        <taxon>Polyopisthocotylea</taxon>
        <taxon>Polystomatidea</taxon>
        <taxon>Polystomatidae</taxon>
        <taxon>Protopolystoma</taxon>
    </lineage>
</organism>
<proteinExistence type="predicted"/>
<evidence type="ECO:0000313" key="1">
    <source>
        <dbReference type="EMBL" id="VEL32486.1"/>
    </source>
</evidence>
<gene>
    <name evidence="1" type="ORF">PXEA_LOCUS25926</name>
</gene>
<feature type="non-terminal residue" evidence="1">
    <location>
        <position position="1"/>
    </location>
</feature>
<dbReference type="AlphaFoldDB" id="A0A3S5CM88"/>
<dbReference type="Proteomes" id="UP000784294">
    <property type="component" value="Unassembled WGS sequence"/>
</dbReference>
<accession>A0A3S5CM88</accession>
<comment type="caution">
    <text evidence="1">The sequence shown here is derived from an EMBL/GenBank/DDBJ whole genome shotgun (WGS) entry which is preliminary data.</text>
</comment>
<evidence type="ECO:0000313" key="2">
    <source>
        <dbReference type="Proteomes" id="UP000784294"/>
    </source>
</evidence>
<protein>
    <submittedName>
        <fullName evidence="1">Uncharacterized protein</fullName>
    </submittedName>
</protein>
<sequence>NSHKTVFHSELCQVVYTQAQTLHTLATHLLGWTLLANNSTSGLPPLVSPIDDGPVAVKLFASPSGRFIVCLQASAYSGVQLFAARASPSNEPNSTFQPSSLSGRGHFISLRQVGSDGLPQGPWGLRFREVDLDAITGPHTVARVEVVMIALN</sequence>
<name>A0A3S5CM88_9PLAT</name>
<dbReference type="EMBL" id="CAAALY010244236">
    <property type="protein sequence ID" value="VEL32486.1"/>
    <property type="molecule type" value="Genomic_DNA"/>
</dbReference>
<keyword evidence="2" id="KW-1185">Reference proteome</keyword>